<gene>
    <name evidence="1" type="ORF">JR316_0007625</name>
</gene>
<dbReference type="Proteomes" id="UP000664032">
    <property type="component" value="Unassembled WGS sequence"/>
</dbReference>
<accession>A0ACB8GTJ9</accession>
<dbReference type="EMBL" id="JAFIQS020000007">
    <property type="protein sequence ID" value="KAH9479050.1"/>
    <property type="molecule type" value="Genomic_DNA"/>
</dbReference>
<proteinExistence type="predicted"/>
<evidence type="ECO:0000313" key="1">
    <source>
        <dbReference type="EMBL" id="KAH9479050.1"/>
    </source>
</evidence>
<name>A0ACB8GTJ9_PSICU</name>
<comment type="caution">
    <text evidence="1">The sequence shown here is derived from an EMBL/GenBank/DDBJ whole genome shotgun (WGS) entry which is preliminary data.</text>
</comment>
<reference evidence="1" key="1">
    <citation type="submission" date="2021-10" db="EMBL/GenBank/DDBJ databases">
        <title>Psilocybe cubensis genome.</title>
        <authorList>
            <person name="Mckernan K.J."/>
            <person name="Crawford S."/>
            <person name="Trippe A."/>
            <person name="Kane L.T."/>
            <person name="Mclaughlin S."/>
        </authorList>
    </citation>
    <scope>NUCLEOTIDE SEQUENCE</scope>
    <source>
        <strain evidence="1">MGC-MH-2018</strain>
    </source>
</reference>
<organism evidence="1 2">
    <name type="scientific">Psilocybe cubensis</name>
    <name type="common">Psychedelic mushroom</name>
    <name type="synonym">Stropharia cubensis</name>
    <dbReference type="NCBI Taxonomy" id="181762"/>
    <lineage>
        <taxon>Eukaryota</taxon>
        <taxon>Fungi</taxon>
        <taxon>Dikarya</taxon>
        <taxon>Basidiomycota</taxon>
        <taxon>Agaricomycotina</taxon>
        <taxon>Agaricomycetes</taxon>
        <taxon>Agaricomycetidae</taxon>
        <taxon>Agaricales</taxon>
        <taxon>Agaricineae</taxon>
        <taxon>Strophariaceae</taxon>
        <taxon>Psilocybe</taxon>
    </lineage>
</organism>
<evidence type="ECO:0000313" key="2">
    <source>
        <dbReference type="Proteomes" id="UP000664032"/>
    </source>
</evidence>
<sequence>MFPTANQTMGSTLGPHNREQQTVKDQCSGDHPVEHDCSERNAHGSAFQRIINANKILAITRSRGIYARISSIIKSLKPASSIPCEMCFSAGLQRL</sequence>
<keyword evidence="2" id="KW-1185">Reference proteome</keyword>
<protein>
    <submittedName>
        <fullName evidence="1">Uncharacterized protein</fullName>
    </submittedName>
</protein>